<accession>A0A9J6E256</accession>
<feature type="compositionally biased region" description="Basic and acidic residues" evidence="1">
    <location>
        <begin position="21"/>
        <end position="55"/>
    </location>
</feature>
<comment type="caution">
    <text evidence="2">The sequence shown here is derived from an EMBL/GenBank/DDBJ whole genome shotgun (WGS) entry which is preliminary data.</text>
</comment>
<name>A0A9J6E256_RHIMP</name>
<dbReference type="GO" id="GO:0016805">
    <property type="term" value="F:dipeptidase activity"/>
    <property type="evidence" value="ECO:0007669"/>
    <property type="project" value="TreeGrafter"/>
</dbReference>
<evidence type="ECO:0000313" key="2">
    <source>
        <dbReference type="EMBL" id="KAH8028112.1"/>
    </source>
</evidence>
<sequence>MIDVPSTSAGQSVGGTATKSSSEDKAARRRAHDAERKRRRRAEDSQLREREAAERRQRRAAAPDSAALKRVSFLDDVLKNIPPSGGCTDCGNVSYRVPTIHPLFALGAHEGSVNHTRGFAAVANAADSQPPTLRAAKILALTALDLLSDAELLREAKREFAALKLPSEEELQTAL</sequence>
<reference evidence="2" key="2">
    <citation type="submission" date="2021-09" db="EMBL/GenBank/DDBJ databases">
        <authorList>
            <person name="Jia N."/>
            <person name="Wang J."/>
            <person name="Shi W."/>
            <person name="Du L."/>
            <person name="Sun Y."/>
            <person name="Zhan W."/>
            <person name="Jiang J."/>
            <person name="Wang Q."/>
            <person name="Zhang B."/>
            <person name="Ji P."/>
            <person name="Sakyi L.B."/>
            <person name="Cui X."/>
            <person name="Yuan T."/>
            <person name="Jiang B."/>
            <person name="Yang W."/>
            <person name="Lam T.T.-Y."/>
            <person name="Chang Q."/>
            <person name="Ding S."/>
            <person name="Wang X."/>
            <person name="Zhu J."/>
            <person name="Ruan X."/>
            <person name="Zhao L."/>
            <person name="Wei J."/>
            <person name="Que T."/>
            <person name="Du C."/>
            <person name="Cheng J."/>
            <person name="Dai P."/>
            <person name="Han X."/>
            <person name="Huang E."/>
            <person name="Gao Y."/>
            <person name="Liu J."/>
            <person name="Shao H."/>
            <person name="Ye R."/>
            <person name="Li L."/>
            <person name="Wei W."/>
            <person name="Wang X."/>
            <person name="Wang C."/>
            <person name="Huo Q."/>
            <person name="Li W."/>
            <person name="Guo W."/>
            <person name="Chen H."/>
            <person name="Chen S."/>
            <person name="Zhou L."/>
            <person name="Zhou L."/>
            <person name="Ni X."/>
            <person name="Tian J."/>
            <person name="Zhou Y."/>
            <person name="Sheng Y."/>
            <person name="Liu T."/>
            <person name="Pan Y."/>
            <person name="Xia L."/>
            <person name="Li J."/>
            <person name="Zhao F."/>
            <person name="Cao W."/>
        </authorList>
    </citation>
    <scope>NUCLEOTIDE SEQUENCE</scope>
    <source>
        <strain evidence="2">Rmic-2018</strain>
        <tissue evidence="2">Larvae</tissue>
    </source>
</reference>
<dbReference type="PANTHER" id="PTHR30575:SF0">
    <property type="entry name" value="XAA-ARG DIPEPTIDASE"/>
    <property type="match status" value="1"/>
</dbReference>
<dbReference type="Gene3D" id="3.40.630.10">
    <property type="entry name" value="Zn peptidases"/>
    <property type="match status" value="1"/>
</dbReference>
<dbReference type="PANTHER" id="PTHR30575">
    <property type="entry name" value="PEPTIDASE M20"/>
    <property type="match status" value="1"/>
</dbReference>
<protein>
    <submittedName>
        <fullName evidence="2">Uncharacterized protein</fullName>
    </submittedName>
</protein>
<dbReference type="SUPFAM" id="SSF53187">
    <property type="entry name" value="Zn-dependent exopeptidases"/>
    <property type="match status" value="1"/>
</dbReference>
<evidence type="ECO:0000313" key="3">
    <source>
        <dbReference type="Proteomes" id="UP000821866"/>
    </source>
</evidence>
<evidence type="ECO:0000256" key="1">
    <source>
        <dbReference type="SAM" id="MobiDB-lite"/>
    </source>
</evidence>
<dbReference type="AlphaFoldDB" id="A0A9J6E256"/>
<dbReference type="VEuPathDB" id="VectorBase:LOC119168070"/>
<proteinExistence type="predicted"/>
<dbReference type="Proteomes" id="UP000821866">
    <property type="component" value="Chromosome 4"/>
</dbReference>
<dbReference type="EMBL" id="JABSTU010000006">
    <property type="protein sequence ID" value="KAH8028112.1"/>
    <property type="molecule type" value="Genomic_DNA"/>
</dbReference>
<keyword evidence="3" id="KW-1185">Reference proteome</keyword>
<dbReference type="InterPro" id="IPR052030">
    <property type="entry name" value="Peptidase_M20/M20A_hydrolases"/>
</dbReference>
<organism evidence="2 3">
    <name type="scientific">Rhipicephalus microplus</name>
    <name type="common">Cattle tick</name>
    <name type="synonym">Boophilus microplus</name>
    <dbReference type="NCBI Taxonomy" id="6941"/>
    <lineage>
        <taxon>Eukaryota</taxon>
        <taxon>Metazoa</taxon>
        <taxon>Ecdysozoa</taxon>
        <taxon>Arthropoda</taxon>
        <taxon>Chelicerata</taxon>
        <taxon>Arachnida</taxon>
        <taxon>Acari</taxon>
        <taxon>Parasitiformes</taxon>
        <taxon>Ixodida</taxon>
        <taxon>Ixodoidea</taxon>
        <taxon>Ixodidae</taxon>
        <taxon>Rhipicephalinae</taxon>
        <taxon>Rhipicephalus</taxon>
        <taxon>Boophilus</taxon>
    </lineage>
</organism>
<reference evidence="2" key="1">
    <citation type="journal article" date="2020" name="Cell">
        <title>Large-Scale Comparative Analyses of Tick Genomes Elucidate Their Genetic Diversity and Vector Capacities.</title>
        <authorList>
            <consortium name="Tick Genome and Microbiome Consortium (TIGMIC)"/>
            <person name="Jia N."/>
            <person name="Wang J."/>
            <person name="Shi W."/>
            <person name="Du L."/>
            <person name="Sun Y."/>
            <person name="Zhan W."/>
            <person name="Jiang J.F."/>
            <person name="Wang Q."/>
            <person name="Zhang B."/>
            <person name="Ji P."/>
            <person name="Bell-Sakyi L."/>
            <person name="Cui X.M."/>
            <person name="Yuan T.T."/>
            <person name="Jiang B.G."/>
            <person name="Yang W.F."/>
            <person name="Lam T.T."/>
            <person name="Chang Q.C."/>
            <person name="Ding S.J."/>
            <person name="Wang X.J."/>
            <person name="Zhu J.G."/>
            <person name="Ruan X.D."/>
            <person name="Zhao L."/>
            <person name="Wei J.T."/>
            <person name="Ye R.Z."/>
            <person name="Que T.C."/>
            <person name="Du C.H."/>
            <person name="Zhou Y.H."/>
            <person name="Cheng J.X."/>
            <person name="Dai P.F."/>
            <person name="Guo W.B."/>
            <person name="Han X.H."/>
            <person name="Huang E.J."/>
            <person name="Li L.F."/>
            <person name="Wei W."/>
            <person name="Gao Y.C."/>
            <person name="Liu J.Z."/>
            <person name="Shao H.Z."/>
            <person name="Wang X."/>
            <person name="Wang C.C."/>
            <person name="Yang T.C."/>
            <person name="Huo Q.B."/>
            <person name="Li W."/>
            <person name="Chen H.Y."/>
            <person name="Chen S.E."/>
            <person name="Zhou L.G."/>
            <person name="Ni X.B."/>
            <person name="Tian J.H."/>
            <person name="Sheng Y."/>
            <person name="Liu T."/>
            <person name="Pan Y.S."/>
            <person name="Xia L.Y."/>
            <person name="Li J."/>
            <person name="Zhao F."/>
            <person name="Cao W.C."/>
        </authorList>
    </citation>
    <scope>NUCLEOTIDE SEQUENCE</scope>
    <source>
        <strain evidence="2">Rmic-2018</strain>
    </source>
</reference>
<feature type="region of interest" description="Disordered" evidence="1">
    <location>
        <begin position="1"/>
        <end position="65"/>
    </location>
</feature>
<feature type="compositionally biased region" description="Polar residues" evidence="1">
    <location>
        <begin position="1"/>
        <end position="20"/>
    </location>
</feature>
<gene>
    <name evidence="2" type="ORF">HPB51_013159</name>
</gene>